<protein>
    <recommendedName>
        <fullName evidence="3">Group-specific protein</fullName>
    </recommendedName>
</protein>
<accession>A0ABD4LN27</accession>
<name>A0ABD4LN27_BACCE</name>
<gene>
    <name evidence="1" type="ORF">JCR31_28510</name>
</gene>
<comment type="caution">
    <text evidence="1">The sequence shown here is derived from an EMBL/GenBank/DDBJ whole genome shotgun (WGS) entry which is preliminary data.</text>
</comment>
<dbReference type="AlphaFoldDB" id="A0ABD4LN27"/>
<proteinExistence type="predicted"/>
<evidence type="ECO:0000313" key="2">
    <source>
        <dbReference type="Proteomes" id="UP000613452"/>
    </source>
</evidence>
<evidence type="ECO:0008006" key="3">
    <source>
        <dbReference type="Google" id="ProtNLM"/>
    </source>
</evidence>
<reference evidence="1 2" key="1">
    <citation type="submission" date="2020-12" db="EMBL/GenBank/DDBJ databases">
        <title>Genome assembly for a thermostable protease producing Bacillus cereus MAKP1 strain isolated from chicken gut.</title>
        <authorList>
            <person name="Malaviya A."/>
        </authorList>
    </citation>
    <scope>NUCLEOTIDE SEQUENCE [LARGE SCALE GENOMIC DNA]</scope>
    <source>
        <strain evidence="1 2">MAKP1</strain>
    </source>
</reference>
<evidence type="ECO:0000313" key="1">
    <source>
        <dbReference type="EMBL" id="MBK1611776.1"/>
    </source>
</evidence>
<dbReference type="EMBL" id="JAEFBZ010000007">
    <property type="protein sequence ID" value="MBK1611776.1"/>
    <property type="molecule type" value="Genomic_DNA"/>
</dbReference>
<organism evidence="1 2">
    <name type="scientific">Bacillus cereus</name>
    <dbReference type="NCBI Taxonomy" id="1396"/>
    <lineage>
        <taxon>Bacteria</taxon>
        <taxon>Bacillati</taxon>
        <taxon>Bacillota</taxon>
        <taxon>Bacilli</taxon>
        <taxon>Bacillales</taxon>
        <taxon>Bacillaceae</taxon>
        <taxon>Bacillus</taxon>
        <taxon>Bacillus cereus group</taxon>
    </lineage>
</organism>
<dbReference type="Proteomes" id="UP000613452">
    <property type="component" value="Unassembled WGS sequence"/>
</dbReference>
<sequence>MSKTLKDIAYLINGHNFGESRQDFSVVLDKSDMLELLKDINTSAYEELYIDTEGEYFIVTSSVEDYSAFFVENIYTESGKIKLHETDILILPHYLPQGIKEKFLEKGSCLKAIELRLVDTYEALVAVIND</sequence>